<dbReference type="OrthoDB" id="10291919at2759"/>
<sequence>MKKDYQNYISRFRFLSEKQCTVLKDALSKEGITLTDLIALGRKHKIAKNKVINFVEAQNRINKSMWNDFYNNAEETIKRIMLNNDYCMVCYLRSKVKNKVNLGDKFYEKRI</sequence>
<name>A0A437ALU0_9MICR</name>
<dbReference type="VEuPathDB" id="MicrosporidiaDB:TUBRATIS_14630"/>
<reference evidence="1 2" key="1">
    <citation type="submission" date="2018-10" db="EMBL/GenBank/DDBJ databases">
        <title>Draft genome sequence of the microsporidian Tubulinosema ratisbonensis.</title>
        <authorList>
            <person name="Polonais V."/>
            <person name="Peyretaillade E."/>
            <person name="Niehus S."/>
            <person name="Wawrzyniak I."/>
            <person name="Franchet A."/>
            <person name="Gaspin C."/>
            <person name="Reichstadt M."/>
            <person name="Belser C."/>
            <person name="Labadie K."/>
            <person name="Delbac F."/>
            <person name="Ferrandon D."/>
        </authorList>
    </citation>
    <scope>NUCLEOTIDE SEQUENCE [LARGE SCALE GENOMIC DNA]</scope>
    <source>
        <strain evidence="1 2">Franzen</strain>
    </source>
</reference>
<dbReference type="Proteomes" id="UP000282876">
    <property type="component" value="Unassembled WGS sequence"/>
</dbReference>
<evidence type="ECO:0000313" key="2">
    <source>
        <dbReference type="Proteomes" id="UP000282876"/>
    </source>
</evidence>
<keyword evidence="2" id="KW-1185">Reference proteome</keyword>
<evidence type="ECO:0000313" key="1">
    <source>
        <dbReference type="EMBL" id="RVD92057.1"/>
    </source>
</evidence>
<gene>
    <name evidence="1" type="ORF">TUBRATIS_14630</name>
</gene>
<accession>A0A437ALU0</accession>
<organism evidence="1 2">
    <name type="scientific">Tubulinosema ratisbonensis</name>
    <dbReference type="NCBI Taxonomy" id="291195"/>
    <lineage>
        <taxon>Eukaryota</taxon>
        <taxon>Fungi</taxon>
        <taxon>Fungi incertae sedis</taxon>
        <taxon>Microsporidia</taxon>
        <taxon>Tubulinosematoidea</taxon>
        <taxon>Tubulinosematidae</taxon>
        <taxon>Tubulinosema</taxon>
    </lineage>
</organism>
<protein>
    <submittedName>
        <fullName evidence="1">Uncharacterized protein</fullName>
    </submittedName>
</protein>
<dbReference type="EMBL" id="RCSS01000327">
    <property type="protein sequence ID" value="RVD92057.1"/>
    <property type="molecule type" value="Genomic_DNA"/>
</dbReference>
<comment type="caution">
    <text evidence="1">The sequence shown here is derived from an EMBL/GenBank/DDBJ whole genome shotgun (WGS) entry which is preliminary data.</text>
</comment>
<proteinExistence type="predicted"/>
<dbReference type="AlphaFoldDB" id="A0A437ALU0"/>